<dbReference type="Proteomes" id="UP001501337">
    <property type="component" value="Unassembled WGS sequence"/>
</dbReference>
<dbReference type="RefSeq" id="WP_344808108.1">
    <property type="nucleotide sequence ID" value="NZ_BAABBO010000014.1"/>
</dbReference>
<proteinExistence type="predicted"/>
<evidence type="ECO:0000313" key="1">
    <source>
        <dbReference type="EMBL" id="GAA3971846.1"/>
    </source>
</evidence>
<dbReference type="CDD" id="cd04221">
    <property type="entry name" value="MauL"/>
    <property type="match status" value="1"/>
</dbReference>
<evidence type="ECO:0000313" key="2">
    <source>
        <dbReference type="Proteomes" id="UP001501337"/>
    </source>
</evidence>
<dbReference type="InterPro" id="IPR008972">
    <property type="entry name" value="Cupredoxin"/>
</dbReference>
<sequence length="218" mass="23575">MSSSIAAAELELRVLDLKGRAIPSVAAILYDAPPPVSSSGERSAGNDRIEIDQVDERFTPSTSIVAQDSRVWFPNSDNVRHHVYSFSRAKPFELTLYHANDAPPVVFDKTGVVLLGCNIHDSMRAAVVVTDQAVYGVTDEAGQLSLQHGATAAAQLTIGLWHEQLGSEEPLKFELDLSGSGDDPLTLTLPINWKPSAPESISDLKSRLQGFRKGSPQQ</sequence>
<dbReference type="Gene3D" id="2.60.40.420">
    <property type="entry name" value="Cupredoxins - blue copper proteins"/>
    <property type="match status" value="1"/>
</dbReference>
<name>A0ABP7PVI6_9GAMM</name>
<comment type="caution">
    <text evidence="1">The sequence shown here is derived from an EMBL/GenBank/DDBJ whole genome shotgun (WGS) entry which is preliminary data.</text>
</comment>
<protein>
    <submittedName>
        <fullName evidence="1">Methylamine utilization protein</fullName>
    </submittedName>
</protein>
<reference evidence="2" key="1">
    <citation type="journal article" date="2019" name="Int. J. Syst. Evol. Microbiol.">
        <title>The Global Catalogue of Microorganisms (GCM) 10K type strain sequencing project: providing services to taxonomists for standard genome sequencing and annotation.</title>
        <authorList>
            <consortium name="The Broad Institute Genomics Platform"/>
            <consortium name="The Broad Institute Genome Sequencing Center for Infectious Disease"/>
            <person name="Wu L."/>
            <person name="Ma J."/>
        </authorList>
    </citation>
    <scope>NUCLEOTIDE SEQUENCE [LARGE SCALE GENOMIC DNA]</scope>
    <source>
        <strain evidence="2">JCM 17555</strain>
    </source>
</reference>
<organism evidence="1 2">
    <name type="scientific">Allohahella marinimesophila</name>
    <dbReference type="NCBI Taxonomy" id="1054972"/>
    <lineage>
        <taxon>Bacteria</taxon>
        <taxon>Pseudomonadati</taxon>
        <taxon>Pseudomonadota</taxon>
        <taxon>Gammaproteobacteria</taxon>
        <taxon>Oceanospirillales</taxon>
        <taxon>Hahellaceae</taxon>
        <taxon>Allohahella</taxon>
    </lineage>
</organism>
<keyword evidence="2" id="KW-1185">Reference proteome</keyword>
<gene>
    <name evidence="1" type="ORF">GCM10022278_31520</name>
</gene>
<dbReference type="EMBL" id="BAABBO010000014">
    <property type="protein sequence ID" value="GAA3971846.1"/>
    <property type="molecule type" value="Genomic_DNA"/>
</dbReference>
<dbReference type="SUPFAM" id="SSF49503">
    <property type="entry name" value="Cupredoxins"/>
    <property type="match status" value="1"/>
</dbReference>
<dbReference type="InterPro" id="IPR034242">
    <property type="entry name" value="MauL"/>
</dbReference>
<accession>A0ABP7PVI6</accession>